<proteinExistence type="predicted"/>
<dbReference type="SUPFAM" id="SSF50978">
    <property type="entry name" value="WD40 repeat-like"/>
    <property type="match status" value="1"/>
</dbReference>
<protein>
    <submittedName>
        <fullName evidence="1">Uncharacterized protein</fullName>
    </submittedName>
</protein>
<evidence type="ECO:0000313" key="1">
    <source>
        <dbReference type="EMBL" id="PZN81752.1"/>
    </source>
</evidence>
<evidence type="ECO:0000313" key="2">
    <source>
        <dbReference type="Proteomes" id="UP000249396"/>
    </source>
</evidence>
<accession>A0A2W4RD06</accession>
<dbReference type="EMBL" id="QJPH01000256">
    <property type="protein sequence ID" value="PZN81752.1"/>
    <property type="molecule type" value="Genomic_DNA"/>
</dbReference>
<dbReference type="Proteomes" id="UP000249396">
    <property type="component" value="Unassembled WGS sequence"/>
</dbReference>
<dbReference type="InterPro" id="IPR036322">
    <property type="entry name" value="WD40_repeat_dom_sf"/>
</dbReference>
<reference evidence="1 2" key="1">
    <citation type="journal article" date="2018" name="Aquat. Microb. Ecol.">
        <title>Gammaproteobacterial methanotrophs dominate.</title>
        <authorList>
            <person name="Rissanen A.J."/>
            <person name="Saarenheimo J."/>
            <person name="Tiirola M."/>
            <person name="Peura S."/>
            <person name="Aalto S.L."/>
            <person name="Karvinen A."/>
            <person name="Nykanen H."/>
        </authorList>
    </citation>
    <scope>NUCLEOTIDE SEQUENCE [LARGE SCALE GENOMIC DNA]</scope>
    <source>
        <strain evidence="1">AMbin10</strain>
    </source>
</reference>
<comment type="caution">
    <text evidence="1">The sequence shown here is derived from an EMBL/GenBank/DDBJ whole genome shotgun (WGS) entry which is preliminary data.</text>
</comment>
<organism evidence="1 2">
    <name type="scientific">Candidatus Methylumidiphilus alinenensis</name>
    <dbReference type="NCBI Taxonomy" id="2202197"/>
    <lineage>
        <taxon>Bacteria</taxon>
        <taxon>Pseudomonadati</taxon>
        <taxon>Pseudomonadota</taxon>
        <taxon>Gammaproteobacteria</taxon>
        <taxon>Methylococcales</taxon>
        <taxon>Candidatus Methylumidiphilus</taxon>
    </lineage>
</organism>
<name>A0A2W4RD06_9GAMM</name>
<dbReference type="AlphaFoldDB" id="A0A2W4RD06"/>
<sequence length="389" mass="41764">MGKLFESGSSTTALSFLFDPSGTQEPPYYFLLGSEGTNLYLYSITPATTYDSDGNLDFNADNVSSLGGITQPIDAAITDILFYPPTNQLFVTSSNGNIYGFSVSYNSDGSPNITYEWANKIYSSSTSGGIVTMALAYLTPKDPNVIVSGLTNGETSASFYFPISSMNTNATDYLWYTVNSLATVVDQTNQIVYTATPNSVFAHSFDGFQTQPITIWNPDSQLIMSMAGSLEPPTPSDESAIENTSNGGFYIYDPQSKSADSLSYQNLHLKQYSQGALFIGTASTASSITDTSNGSIYNYYPQSKEVSVFQDSNLPVPPYSICADDNLHLLVNGGSTGLYYYTIAYKPPIPESSVLIPNGSASSSQSSTGTLESLIEFNFSGKRSLPLGA</sequence>
<gene>
    <name evidence="1" type="ORF">DM484_07685</name>
</gene>